<dbReference type="PANTHER" id="PTHR43133">
    <property type="entry name" value="RNA POLYMERASE ECF-TYPE SIGMA FACTO"/>
    <property type="match status" value="1"/>
</dbReference>
<dbReference type="Pfam" id="PF04542">
    <property type="entry name" value="Sigma70_r2"/>
    <property type="match status" value="1"/>
</dbReference>
<dbReference type="RefSeq" id="WP_270028589.1">
    <property type="nucleotide sequence ID" value="NZ_JAPDDP010000069.1"/>
</dbReference>
<evidence type="ECO:0000256" key="1">
    <source>
        <dbReference type="ARBA" id="ARBA00010641"/>
    </source>
</evidence>
<dbReference type="InterPro" id="IPR007627">
    <property type="entry name" value="RNA_pol_sigma70_r2"/>
</dbReference>
<keyword evidence="2" id="KW-0805">Transcription regulation</keyword>
<dbReference type="InterPro" id="IPR013324">
    <property type="entry name" value="RNA_pol_sigma_r3/r4-like"/>
</dbReference>
<keyword evidence="9" id="KW-1185">Reference proteome</keyword>
<evidence type="ECO:0000256" key="5">
    <source>
        <dbReference type="ARBA" id="ARBA00023163"/>
    </source>
</evidence>
<evidence type="ECO:0000259" key="7">
    <source>
        <dbReference type="Pfam" id="PF08281"/>
    </source>
</evidence>
<proteinExistence type="inferred from homology"/>
<dbReference type="NCBIfam" id="TIGR02937">
    <property type="entry name" value="sigma70-ECF"/>
    <property type="match status" value="1"/>
</dbReference>
<evidence type="ECO:0000256" key="4">
    <source>
        <dbReference type="ARBA" id="ARBA00023125"/>
    </source>
</evidence>
<gene>
    <name evidence="8" type="ORF">OJ997_27930</name>
</gene>
<dbReference type="SUPFAM" id="SSF88659">
    <property type="entry name" value="Sigma3 and sigma4 domains of RNA polymerase sigma factors"/>
    <property type="match status" value="1"/>
</dbReference>
<dbReference type="AlphaFoldDB" id="A0A9X3NDQ8"/>
<dbReference type="GO" id="GO:0006352">
    <property type="term" value="P:DNA-templated transcription initiation"/>
    <property type="evidence" value="ECO:0007669"/>
    <property type="project" value="InterPro"/>
</dbReference>
<evidence type="ECO:0000313" key="9">
    <source>
        <dbReference type="Proteomes" id="UP001147653"/>
    </source>
</evidence>
<evidence type="ECO:0000259" key="6">
    <source>
        <dbReference type="Pfam" id="PF04542"/>
    </source>
</evidence>
<dbReference type="Proteomes" id="UP001147653">
    <property type="component" value="Unassembled WGS sequence"/>
</dbReference>
<reference evidence="8" key="1">
    <citation type="submission" date="2022-10" db="EMBL/GenBank/DDBJ databases">
        <title>The WGS of Solirubrobacter phytolaccae KCTC 29190.</title>
        <authorList>
            <person name="Jiang Z."/>
        </authorList>
    </citation>
    <scope>NUCLEOTIDE SEQUENCE</scope>
    <source>
        <strain evidence="8">KCTC 29190</strain>
    </source>
</reference>
<keyword evidence="4" id="KW-0238">DNA-binding</keyword>
<comment type="similarity">
    <text evidence="1">Belongs to the sigma-70 factor family. ECF subfamily.</text>
</comment>
<dbReference type="SUPFAM" id="SSF88946">
    <property type="entry name" value="Sigma2 domain of RNA polymerase sigma factors"/>
    <property type="match status" value="1"/>
</dbReference>
<dbReference type="InterPro" id="IPR039425">
    <property type="entry name" value="RNA_pol_sigma-70-like"/>
</dbReference>
<dbReference type="InterPro" id="IPR013325">
    <property type="entry name" value="RNA_pol_sigma_r2"/>
</dbReference>
<organism evidence="8 9">
    <name type="scientific">Solirubrobacter phytolaccae</name>
    <dbReference type="NCBI Taxonomy" id="1404360"/>
    <lineage>
        <taxon>Bacteria</taxon>
        <taxon>Bacillati</taxon>
        <taxon>Actinomycetota</taxon>
        <taxon>Thermoleophilia</taxon>
        <taxon>Solirubrobacterales</taxon>
        <taxon>Solirubrobacteraceae</taxon>
        <taxon>Solirubrobacter</taxon>
    </lineage>
</organism>
<keyword evidence="5" id="KW-0804">Transcription</keyword>
<keyword evidence="3" id="KW-0731">Sigma factor</keyword>
<dbReference type="GO" id="GO:0003677">
    <property type="term" value="F:DNA binding"/>
    <property type="evidence" value="ECO:0007669"/>
    <property type="project" value="UniProtKB-KW"/>
</dbReference>
<dbReference type="GO" id="GO:0016987">
    <property type="term" value="F:sigma factor activity"/>
    <property type="evidence" value="ECO:0007669"/>
    <property type="project" value="UniProtKB-KW"/>
</dbReference>
<dbReference type="Pfam" id="PF08281">
    <property type="entry name" value="Sigma70_r4_2"/>
    <property type="match status" value="1"/>
</dbReference>
<dbReference type="PANTHER" id="PTHR43133:SF8">
    <property type="entry name" value="RNA POLYMERASE SIGMA FACTOR HI_1459-RELATED"/>
    <property type="match status" value="1"/>
</dbReference>
<dbReference type="InterPro" id="IPR013249">
    <property type="entry name" value="RNA_pol_sigma70_r4_t2"/>
</dbReference>
<dbReference type="InterPro" id="IPR014284">
    <property type="entry name" value="RNA_pol_sigma-70_dom"/>
</dbReference>
<dbReference type="Gene3D" id="1.10.1740.10">
    <property type="match status" value="1"/>
</dbReference>
<feature type="domain" description="RNA polymerase sigma-70 region 2" evidence="6">
    <location>
        <begin position="28"/>
        <end position="96"/>
    </location>
</feature>
<evidence type="ECO:0000256" key="3">
    <source>
        <dbReference type="ARBA" id="ARBA00023082"/>
    </source>
</evidence>
<dbReference type="Gene3D" id="1.10.10.10">
    <property type="entry name" value="Winged helix-like DNA-binding domain superfamily/Winged helix DNA-binding domain"/>
    <property type="match status" value="1"/>
</dbReference>
<evidence type="ECO:0000256" key="2">
    <source>
        <dbReference type="ARBA" id="ARBA00023015"/>
    </source>
</evidence>
<protein>
    <submittedName>
        <fullName evidence="8">RNA polymerase sigma factor</fullName>
    </submittedName>
</protein>
<dbReference type="InterPro" id="IPR036388">
    <property type="entry name" value="WH-like_DNA-bd_sf"/>
</dbReference>
<accession>A0A9X3NDQ8</accession>
<feature type="domain" description="RNA polymerase sigma factor 70 region 4 type 2" evidence="7">
    <location>
        <begin position="128"/>
        <end position="179"/>
    </location>
</feature>
<dbReference type="EMBL" id="JAPDDP010000069">
    <property type="protein sequence ID" value="MDA0184171.1"/>
    <property type="molecule type" value="Genomic_DNA"/>
</dbReference>
<sequence>MSDLRPRSDERLLREREPGVAGSAFAVFYERHRRAVLAYFQRRTRTPELAADLAAETFAQALQSRWRFRAHTDDGSAAAWLFGIAGHVHSRSLRKGRVEDQARRRLGLPAMALDDEAIREITESDGDQAITDALARLPEDQRAAIRARIVEEQSYADIASRLRCSEGVIRKRVSRGLVSLRRDLGELA</sequence>
<evidence type="ECO:0000313" key="8">
    <source>
        <dbReference type="EMBL" id="MDA0184171.1"/>
    </source>
</evidence>
<comment type="caution">
    <text evidence="8">The sequence shown here is derived from an EMBL/GenBank/DDBJ whole genome shotgun (WGS) entry which is preliminary data.</text>
</comment>
<name>A0A9X3NDQ8_9ACTN</name>
<dbReference type="CDD" id="cd06171">
    <property type="entry name" value="Sigma70_r4"/>
    <property type="match status" value="1"/>
</dbReference>